<dbReference type="EMBL" id="CP013747">
    <property type="protein sequence ID" value="ALV43657.1"/>
    <property type="molecule type" value="Genomic_DNA"/>
</dbReference>
<dbReference type="KEGG" id="psul:AU252_22850"/>
<proteinExistence type="predicted"/>
<accession>A0A0U3FJ16</accession>
<name>A0A0U3FJ16_9MICC</name>
<dbReference type="KEGG" id="psul:AU252_00015"/>
<dbReference type="AlphaFoldDB" id="A0A0U3FJ16"/>
<dbReference type="Proteomes" id="UP000065151">
    <property type="component" value="Chromosome"/>
</dbReference>
<evidence type="ECO:0000313" key="2">
    <source>
        <dbReference type="EMBL" id="ALV43657.1"/>
    </source>
</evidence>
<evidence type="ECO:0000313" key="1">
    <source>
        <dbReference type="EMBL" id="ALV39748.1"/>
    </source>
</evidence>
<dbReference type="EMBL" id="CP013747">
    <property type="protein sequence ID" value="ALV39748.1"/>
    <property type="molecule type" value="Genomic_DNA"/>
</dbReference>
<sequence>MPTGKKLIDYPLTVTCPKGVTIRIIQDLWEDDPFYNDHNGRFTHDRSFLIAGGTVTVHNVQKLVDTESGEEAVFHSMSFKVTSGTITSGTSGGQNSANLYIYD</sequence>
<organism evidence="2">
    <name type="scientific">Pseudarthrobacter sulfonivorans</name>
    <dbReference type="NCBI Taxonomy" id="121292"/>
    <lineage>
        <taxon>Bacteria</taxon>
        <taxon>Bacillati</taxon>
        <taxon>Actinomycetota</taxon>
        <taxon>Actinomycetes</taxon>
        <taxon>Micrococcales</taxon>
        <taxon>Micrococcaceae</taxon>
        <taxon>Pseudarthrobacter</taxon>
    </lineage>
</organism>
<reference evidence="2 3" key="1">
    <citation type="submission" date="2015-12" db="EMBL/GenBank/DDBJ databases">
        <authorList>
            <person name="Shamseldin A."/>
            <person name="Moawad H."/>
            <person name="Abd El-Rahim W.M."/>
            <person name="Sadowsky M.J."/>
        </authorList>
    </citation>
    <scope>NUCLEOTIDE SEQUENCE [LARGE SCALE GENOMIC DNA]</scope>
    <source>
        <strain evidence="2 3">Ar51</strain>
    </source>
</reference>
<gene>
    <name evidence="1" type="ORF">AU252_00015</name>
    <name evidence="2" type="ORF">AU252_22850</name>
</gene>
<protein>
    <submittedName>
        <fullName evidence="2">Uncharacterized protein</fullName>
    </submittedName>
</protein>
<evidence type="ECO:0000313" key="3">
    <source>
        <dbReference type="Proteomes" id="UP000065151"/>
    </source>
</evidence>